<accession>A0A0S4TI94</accession>
<dbReference type="VEuPathDB" id="CryptoDB:ChTU502y2012_407g0780"/>
<evidence type="ECO:0000256" key="3">
    <source>
        <dbReference type="ARBA" id="ARBA00007823"/>
    </source>
</evidence>
<evidence type="ECO:0000259" key="11">
    <source>
        <dbReference type="Pfam" id="PF00753"/>
    </source>
</evidence>
<evidence type="ECO:0000256" key="5">
    <source>
        <dbReference type="ARBA" id="ARBA00022694"/>
    </source>
</evidence>
<dbReference type="SUPFAM" id="SSF56281">
    <property type="entry name" value="Metallo-hydrolase/oxidoreductase"/>
    <property type="match status" value="2"/>
</dbReference>
<dbReference type="GO" id="GO:1990180">
    <property type="term" value="P:mitochondrial tRNA 3'-end processing"/>
    <property type="evidence" value="ECO:0007669"/>
    <property type="project" value="TreeGrafter"/>
</dbReference>
<evidence type="ECO:0000313" key="13">
    <source>
        <dbReference type="EMBL" id="CUV07138.1"/>
    </source>
</evidence>
<keyword evidence="5" id="KW-0819">tRNA processing</keyword>
<keyword evidence="10" id="KW-0862">Zinc</keyword>
<dbReference type="InterPro" id="IPR001279">
    <property type="entry name" value="Metallo-B-lactamas"/>
</dbReference>
<dbReference type="InterPro" id="IPR036866">
    <property type="entry name" value="RibonucZ/Hydroxyglut_hydro"/>
</dbReference>
<proteinExistence type="inferred from homology"/>
<comment type="catalytic activity">
    <reaction evidence="1">
        <text>Endonucleolytic cleavage of RNA, removing extra 3' nucleotides from tRNA precursor, generating 3' termini of tRNAs. A 3'-hydroxy group is left at the tRNA terminus and a 5'-phosphoryl group is left at the trailer molecule.</text>
        <dbReference type="EC" id="3.1.26.11"/>
    </reaction>
</comment>
<keyword evidence="6" id="KW-0540">Nuclease</keyword>
<dbReference type="GO" id="GO:0005739">
    <property type="term" value="C:mitochondrion"/>
    <property type="evidence" value="ECO:0007669"/>
    <property type="project" value="TreeGrafter"/>
</dbReference>
<dbReference type="AlphaFoldDB" id="A0A0S4TI94"/>
<keyword evidence="9" id="KW-0378">Hydrolase</keyword>
<evidence type="ECO:0000259" key="12">
    <source>
        <dbReference type="Pfam" id="PF13691"/>
    </source>
</evidence>
<evidence type="ECO:0000256" key="1">
    <source>
        <dbReference type="ARBA" id="ARBA00000402"/>
    </source>
</evidence>
<dbReference type="VEuPathDB" id="CryptoDB:CHUDEA7_1580"/>
<comment type="similarity">
    <text evidence="3">Belongs to the RNase Z family.</text>
</comment>
<dbReference type="EMBL" id="LN877953">
    <property type="protein sequence ID" value="CUV07138.1"/>
    <property type="molecule type" value="Genomic_DNA"/>
</dbReference>
<dbReference type="Pfam" id="PF00753">
    <property type="entry name" value="Lactamase_B"/>
    <property type="match status" value="1"/>
</dbReference>
<feature type="domain" description="tRNase Z endonuclease" evidence="12">
    <location>
        <begin position="17"/>
        <end position="66"/>
    </location>
</feature>
<protein>
    <recommendedName>
        <fullName evidence="4">ribonuclease Z</fullName>
        <ecNumber evidence="4">3.1.26.11</ecNumber>
    </recommendedName>
</protein>
<dbReference type="PANTHER" id="PTHR12553:SF49">
    <property type="entry name" value="ZINC PHOSPHODIESTERASE ELAC PROTEIN 2"/>
    <property type="match status" value="1"/>
</dbReference>
<evidence type="ECO:0000256" key="7">
    <source>
        <dbReference type="ARBA" id="ARBA00022723"/>
    </source>
</evidence>
<feature type="domain" description="Metallo-beta-lactamase" evidence="11">
    <location>
        <begin position="481"/>
        <end position="547"/>
    </location>
</feature>
<gene>
    <name evidence="13" type="ORF">CHUDEA7_1580</name>
</gene>
<dbReference type="GO" id="GO:0046872">
    <property type="term" value="F:metal ion binding"/>
    <property type="evidence" value="ECO:0007669"/>
    <property type="project" value="UniProtKB-KW"/>
</dbReference>
<dbReference type="GO" id="GO:0042781">
    <property type="term" value="F:3'-tRNA processing endoribonuclease activity"/>
    <property type="evidence" value="ECO:0007669"/>
    <property type="project" value="UniProtKB-EC"/>
</dbReference>
<evidence type="ECO:0000256" key="6">
    <source>
        <dbReference type="ARBA" id="ARBA00022722"/>
    </source>
</evidence>
<reference evidence="13" key="1">
    <citation type="submission" date="2015-08" db="EMBL/GenBank/DDBJ databases">
        <authorList>
            <person name="Babu N.S."/>
            <person name="Beckwith C.J."/>
            <person name="Beseler K.G."/>
            <person name="Brison A."/>
            <person name="Carone J.V."/>
            <person name="Caskin T.P."/>
            <person name="Diamond M."/>
            <person name="Durham M.E."/>
            <person name="Foxe J.M."/>
            <person name="Go M."/>
            <person name="Henderson B.A."/>
            <person name="Jones I.B."/>
            <person name="McGettigan J.A."/>
            <person name="Micheletti S.J."/>
            <person name="Nasrallah M.E."/>
            <person name="Ortiz D."/>
            <person name="Piller C.R."/>
            <person name="Privatt S.R."/>
            <person name="Schneider S.L."/>
            <person name="Sharp S."/>
            <person name="Smith T.C."/>
            <person name="Stanton J.D."/>
            <person name="Ullery H.E."/>
            <person name="Wilson R.J."/>
            <person name="Serrano M.G."/>
            <person name="Buck G."/>
            <person name="Lee V."/>
            <person name="Wang Y."/>
            <person name="Carvalho R."/>
            <person name="Voegtly L."/>
            <person name="Shi R."/>
            <person name="Duckworth R."/>
            <person name="Johnson A."/>
            <person name="Loviza R."/>
            <person name="Walstead R."/>
            <person name="Shah Z."/>
            <person name="Kiflezghi M."/>
            <person name="Wade K."/>
            <person name="Ball S.L."/>
            <person name="Bradley K.W."/>
            <person name="Asai D.J."/>
            <person name="Bowman C.A."/>
            <person name="Russell D.A."/>
            <person name="Pope W.H."/>
            <person name="Jacobs-Sera D."/>
            <person name="Hendrix R.W."/>
            <person name="Hatfull G.F."/>
        </authorList>
    </citation>
    <scope>NUCLEOTIDE SEQUENCE [LARGE SCALE GENOMIC DNA]</scope>
</reference>
<evidence type="ECO:0000256" key="2">
    <source>
        <dbReference type="ARBA" id="ARBA00001947"/>
    </source>
</evidence>
<dbReference type="VEuPathDB" id="CryptoDB:GY17_00001948"/>
<dbReference type="Proteomes" id="UP000199752">
    <property type="component" value="Chromosome 7"/>
</dbReference>
<dbReference type="InterPro" id="IPR047151">
    <property type="entry name" value="RNZ2-like"/>
</dbReference>
<evidence type="ECO:0000256" key="9">
    <source>
        <dbReference type="ARBA" id="ARBA00022801"/>
    </source>
</evidence>
<evidence type="ECO:0000256" key="8">
    <source>
        <dbReference type="ARBA" id="ARBA00022759"/>
    </source>
</evidence>
<keyword evidence="7" id="KW-0479">Metal-binding</keyword>
<dbReference type="PANTHER" id="PTHR12553">
    <property type="entry name" value="ZINC PHOSPHODIESTERASE ELAC PROTEIN 2"/>
    <property type="match status" value="1"/>
</dbReference>
<dbReference type="Pfam" id="PF13691">
    <property type="entry name" value="Lactamase_B_4"/>
    <property type="match status" value="1"/>
</dbReference>
<dbReference type="EC" id="3.1.26.11" evidence="4"/>
<dbReference type="Gene3D" id="3.60.15.10">
    <property type="entry name" value="Ribonuclease Z/Hydroxyacylglutathione hydrolase-like"/>
    <property type="match status" value="2"/>
</dbReference>
<organism evidence="13">
    <name type="scientific">Cryptosporidium hominis</name>
    <dbReference type="NCBI Taxonomy" id="237895"/>
    <lineage>
        <taxon>Eukaryota</taxon>
        <taxon>Sar</taxon>
        <taxon>Alveolata</taxon>
        <taxon>Apicomplexa</taxon>
        <taxon>Conoidasida</taxon>
        <taxon>Coccidia</taxon>
        <taxon>Eucoccidiorida</taxon>
        <taxon>Eimeriorina</taxon>
        <taxon>Cryptosporidiidae</taxon>
        <taxon>Cryptosporidium</taxon>
    </lineage>
</organism>
<sequence length="821" mass="94632">MSEIHFQRIGSKHLLSPPSLVLTYNGNKCLINVGENVQRYCFEHKIRLSRLRSILLTNISVETIGGLPGLLLTLIGVGVQKLRIVGPEPITRYLIMFGYVIRTQKKYESSINTVVSINSQEFLDNFDGVKSDLEIEIIELMPSSSSEPLKLELDHELFLECYLNHSFSGSQICLDFEHNQIPNSKKRCTENYSSCLSNLSILYMFEFPEKRGKFDVIKAKELGIPPGPLYSKLKNGESVQISESRIIQPSDVCSPPIKLPWSIIFHTLDPTEFDFFYFRISQILKLKGFDLTETAQDSSNCSSEQYESCSNFYIFEFQACFDSFLDFNNNFLKLDSCFIQNKCYLSKGIINVIRLNERLNLLKDQEINPFVTSQFLQEFLSHISPNLFPLPSAKVDEFTWNQQFFISSNQKSLQNTNSIANIHKKKAKFAPISQESDDQILFLKQEFQDIFSNYIENNEKTLFPLLYVLGTGSAIPSPYRNVSGYLLRLDDNTSMMLDCGEGSMSQLFILCKFDFDLFSKIIASIKIIFISHPHEDHFLGIFNLLKLKNSINIQQKVENSSGSVKNDNFYHIKYDENLQRVQEVYFNNEIKSKDFKNLVIIGPRKVEKLYNLFQEKIIQDKGNRIRNCEISFIAIEKRINKSFDKISDQSKLVLDDFFLKLEQFPVKHIKSSYGVKVTFKLENSLKIRDGYSLFKIVFSGDTATPCTSLEYASKDCDILIHEATFEDSLSKDAQEKNHSTISGAIGTAYNSLAKFLLLTHFSQRYFSMPKVEMKNEDLKRYFLNNTLCMMDLMIIPLKIVGKLIERFHNLNDLIRDYLPQV</sequence>
<dbReference type="VEuPathDB" id="CryptoDB:Chro.70186"/>
<comment type="cofactor">
    <cofactor evidence="2">
        <name>Zn(2+)</name>
        <dbReference type="ChEBI" id="CHEBI:29105"/>
    </cofactor>
</comment>
<evidence type="ECO:0000256" key="10">
    <source>
        <dbReference type="ARBA" id="ARBA00022833"/>
    </source>
</evidence>
<dbReference type="InterPro" id="IPR027794">
    <property type="entry name" value="tRNase_Z_dom"/>
</dbReference>
<keyword evidence="8" id="KW-0255">Endonuclease</keyword>
<evidence type="ECO:0000256" key="4">
    <source>
        <dbReference type="ARBA" id="ARBA00012477"/>
    </source>
</evidence>
<name>A0A0S4TI94_CRYHO</name>